<feature type="compositionally biased region" description="Acidic residues" evidence="1">
    <location>
        <begin position="1011"/>
        <end position="1031"/>
    </location>
</feature>
<feature type="compositionally biased region" description="Low complexity" evidence="1">
    <location>
        <begin position="115"/>
        <end position="133"/>
    </location>
</feature>
<feature type="compositionally biased region" description="Low complexity" evidence="1">
    <location>
        <begin position="899"/>
        <end position="909"/>
    </location>
</feature>
<feature type="region of interest" description="Disordered" evidence="1">
    <location>
        <begin position="197"/>
        <end position="309"/>
    </location>
</feature>
<dbReference type="AlphaFoldDB" id="A0A061HF30"/>
<accession>A0A061HF30</accession>
<dbReference type="HOGENOM" id="CLU_283299_0_0_1"/>
<evidence type="ECO:0000256" key="1">
    <source>
        <dbReference type="SAM" id="MobiDB-lite"/>
    </source>
</evidence>
<dbReference type="GeneID" id="19317123"/>
<feature type="region of interest" description="Disordered" evidence="1">
    <location>
        <begin position="1"/>
        <end position="49"/>
    </location>
</feature>
<reference evidence="2 3" key="1">
    <citation type="journal article" date="2013" name="Plant Cell">
        <title>The transition from a phytopathogenic smut ancestor to an anamorphic biocontrol agent deciphered by comparative whole-genome analysis.</title>
        <authorList>
            <person name="Lefebvre F."/>
            <person name="Joly D.L."/>
            <person name="Labbe C."/>
            <person name="Teichmann B."/>
            <person name="Linning R."/>
            <person name="Belzile F."/>
            <person name="Bakkeren G."/>
            <person name="Belanger R.R."/>
        </authorList>
    </citation>
    <scope>NUCLEOTIDE SEQUENCE [LARGE SCALE GENOMIC DNA]</scope>
    <source>
        <strain evidence="2 3">PF-1</strain>
    </source>
</reference>
<feature type="compositionally biased region" description="Basic and acidic residues" evidence="1">
    <location>
        <begin position="861"/>
        <end position="876"/>
    </location>
</feature>
<name>A0A061HF30_9BASI</name>
<dbReference type="OrthoDB" id="10686670at2759"/>
<evidence type="ECO:0000313" key="3">
    <source>
        <dbReference type="Proteomes" id="UP000053664"/>
    </source>
</evidence>
<gene>
    <name evidence="2" type="ORF">PFL1_03011</name>
</gene>
<feature type="region of interest" description="Disordered" evidence="1">
    <location>
        <begin position="71"/>
        <end position="154"/>
    </location>
</feature>
<evidence type="ECO:0000313" key="2">
    <source>
        <dbReference type="EMBL" id="EPQ29256.1"/>
    </source>
</evidence>
<sequence>MKHDKPASGGGSSSLRRSPRKGSGTPKASPSAQAEIEMPKYIPDPALSRSEQMRAEVRFKLEQKKELAAIAARRAASDEDSDEEFLSLPVLTTSQKESKMQSSSSSPAPEPEPTPSRSGRPQRRAAAQRSYAYDADHAKAPAKPLSLTPADASLDRRYAMQNLLKERRKEQKGTDGQGRFARADAIALELRREADAAVEEALREKQEQRRKLAEPFASSGRQHRAGEVDSTAEHDGTDELEASIYWSSDDSCSTCASLSTSASFASAREVPPSSSPSKGSSGKLFEGPSSPAPAAVQGDRPAPGTDPEHNAIVDVLMSHADDELEGKAILDIVKRDLDPDHEDPLHGPRSRGRTRKSFWRSCRVKRPDPNDMCSDAASDHLTRLLLSGALPLLYSTLPTSTQSLCKWLFFRWVLSEKPEVRQRSHEAFADLIQRHVTDDEREAIIDTIAAQLPKLLVLLGAKLATVIDCFSLGDDQLDIEAPASIDRRSDAARGSQDQGSPWLTRTELWNIVNRLAQAVRVVSNSSHTQPKRPSDYVEGVFVSLLLVRSELHYGGLRDEIGQTLSHLLVEFSPFSVSNHAGGDVGVDCSKMWDVLRRESIEGRLEVLRAFPADNYVGRTIRRWLAWRSLMGDDEVAAQRGLRYVIPELGRLAAIIDHADPASPFYVSPPSEDRKSEGIKTDYATLSAATELMCVALSDMGLQICKPKGYADTPGPGSPPKRKDVAAHSRALDLALAPYRFLEPKRRSRRIEAMRAIVERLKLVNMEVSDLRDSTLARARAKDALLRLYLSLDYQITMYAARPHKLEEEEAPSKVGLAGKVPRGLDGQLMQKLAGSSGRSGDAAEGQAKQSLPRFAMPVSPSKERVNRQKQAKDGDARQVSPSRSRLGPEGSQTTGERGSCSSSSFRSASETNAGRGGTASAAANVKDTPKRARPPGTPTKSSKKPRGVAEPDGKQRKLTSFFAGRPEVVVLAPRSSSPTSLRGGKVAVDASGGDDEVVKPDRRRRGPSADGADDEDEGMQGDDDADEDADENVSPRTLRERGAAATPAGTTNGRRCGGVASAASPSSTASRRSASPSKRHTSAAVAEQAPPPRRGAQPQA</sequence>
<protein>
    <submittedName>
        <fullName evidence="2">Uncharacterized protein</fullName>
    </submittedName>
</protein>
<feature type="compositionally biased region" description="Low complexity" evidence="1">
    <location>
        <begin position="86"/>
        <end position="107"/>
    </location>
</feature>
<feature type="compositionally biased region" description="Low complexity" evidence="1">
    <location>
        <begin position="247"/>
        <end position="283"/>
    </location>
</feature>
<feature type="region of interest" description="Disordered" evidence="1">
    <location>
        <begin position="832"/>
        <end position="1100"/>
    </location>
</feature>
<dbReference type="Proteomes" id="UP000053664">
    <property type="component" value="Unassembled WGS sequence"/>
</dbReference>
<dbReference type="RefSeq" id="XP_007878719.1">
    <property type="nucleotide sequence ID" value="XM_007880528.1"/>
</dbReference>
<dbReference type="KEGG" id="pfp:PFL1_03011"/>
<dbReference type="EMBL" id="KE361631">
    <property type="protein sequence ID" value="EPQ29256.1"/>
    <property type="molecule type" value="Genomic_DNA"/>
</dbReference>
<proteinExistence type="predicted"/>
<feature type="compositionally biased region" description="Low complexity" evidence="1">
    <location>
        <begin position="13"/>
        <end position="24"/>
    </location>
</feature>
<feature type="compositionally biased region" description="Basic and acidic residues" evidence="1">
    <location>
        <begin position="224"/>
        <end position="237"/>
    </location>
</feature>
<feature type="compositionally biased region" description="Low complexity" evidence="1">
    <location>
        <begin position="1043"/>
        <end position="1076"/>
    </location>
</feature>
<feature type="compositionally biased region" description="Basic and acidic residues" evidence="1">
    <location>
        <begin position="197"/>
        <end position="213"/>
    </location>
</feature>
<organism evidence="2 3">
    <name type="scientific">Pseudozyma flocculosa PF-1</name>
    <dbReference type="NCBI Taxonomy" id="1277687"/>
    <lineage>
        <taxon>Eukaryota</taxon>
        <taxon>Fungi</taxon>
        <taxon>Dikarya</taxon>
        <taxon>Basidiomycota</taxon>
        <taxon>Ustilaginomycotina</taxon>
        <taxon>Ustilaginomycetes</taxon>
        <taxon>Ustilaginales</taxon>
        <taxon>Ustilaginaceae</taxon>
        <taxon>Pseudozyma</taxon>
    </lineage>
</organism>